<protein>
    <submittedName>
        <fullName evidence="1">Uncharacterized protein</fullName>
    </submittedName>
</protein>
<gene>
    <name evidence="1" type="ORF">G2W53_008022</name>
</gene>
<evidence type="ECO:0000313" key="1">
    <source>
        <dbReference type="EMBL" id="KAF7839540.1"/>
    </source>
</evidence>
<organism evidence="1 2">
    <name type="scientific">Senna tora</name>
    <dbReference type="NCBI Taxonomy" id="362788"/>
    <lineage>
        <taxon>Eukaryota</taxon>
        <taxon>Viridiplantae</taxon>
        <taxon>Streptophyta</taxon>
        <taxon>Embryophyta</taxon>
        <taxon>Tracheophyta</taxon>
        <taxon>Spermatophyta</taxon>
        <taxon>Magnoliopsida</taxon>
        <taxon>eudicotyledons</taxon>
        <taxon>Gunneridae</taxon>
        <taxon>Pentapetalae</taxon>
        <taxon>rosids</taxon>
        <taxon>fabids</taxon>
        <taxon>Fabales</taxon>
        <taxon>Fabaceae</taxon>
        <taxon>Caesalpinioideae</taxon>
        <taxon>Cassia clade</taxon>
        <taxon>Senna</taxon>
    </lineage>
</organism>
<sequence length="46" mass="5002">MVELSDVGKEEEPSPELNLHLFANLTGTLFLIKATPKAASLTLFNT</sequence>
<dbReference type="AlphaFoldDB" id="A0A834X7R4"/>
<comment type="caution">
    <text evidence="1">The sequence shown here is derived from an EMBL/GenBank/DDBJ whole genome shotgun (WGS) entry which is preliminary data.</text>
</comment>
<dbReference type="EMBL" id="JAAIUW010000003">
    <property type="protein sequence ID" value="KAF7839540.1"/>
    <property type="molecule type" value="Genomic_DNA"/>
</dbReference>
<proteinExistence type="predicted"/>
<keyword evidence="2" id="KW-1185">Reference proteome</keyword>
<name>A0A834X7R4_9FABA</name>
<evidence type="ECO:0000313" key="2">
    <source>
        <dbReference type="Proteomes" id="UP000634136"/>
    </source>
</evidence>
<accession>A0A834X7R4</accession>
<dbReference type="Proteomes" id="UP000634136">
    <property type="component" value="Unassembled WGS sequence"/>
</dbReference>
<reference evidence="1" key="1">
    <citation type="submission" date="2020-09" db="EMBL/GenBank/DDBJ databases">
        <title>Genome-Enabled Discovery of Anthraquinone Biosynthesis in Senna tora.</title>
        <authorList>
            <person name="Kang S.-H."/>
            <person name="Pandey R.P."/>
            <person name="Lee C.-M."/>
            <person name="Sim J.-S."/>
            <person name="Jeong J.-T."/>
            <person name="Choi B.-S."/>
            <person name="Jung M."/>
            <person name="Ginzburg D."/>
            <person name="Zhao K."/>
            <person name="Won S.Y."/>
            <person name="Oh T.-J."/>
            <person name="Yu Y."/>
            <person name="Kim N.-H."/>
            <person name="Lee O.R."/>
            <person name="Lee T.-H."/>
            <person name="Bashyal P."/>
            <person name="Kim T.-S."/>
            <person name="Lee W.-H."/>
            <person name="Kawkins C."/>
            <person name="Kim C.-K."/>
            <person name="Kim J.S."/>
            <person name="Ahn B.O."/>
            <person name="Rhee S.Y."/>
            <person name="Sohng J.K."/>
        </authorList>
    </citation>
    <scope>NUCLEOTIDE SEQUENCE</scope>
    <source>
        <tissue evidence="1">Leaf</tissue>
    </source>
</reference>